<dbReference type="EMBL" id="ACUZ02000005">
    <property type="protein sequence ID" value="EFB33053.1"/>
    <property type="molecule type" value="Genomic_DNA"/>
</dbReference>
<name>D1QNV1_9BACT</name>
<organism evidence="2 3">
    <name type="scientific">Segatella oris F0302</name>
    <dbReference type="NCBI Taxonomy" id="649760"/>
    <lineage>
        <taxon>Bacteria</taxon>
        <taxon>Pseudomonadati</taxon>
        <taxon>Bacteroidota</taxon>
        <taxon>Bacteroidia</taxon>
        <taxon>Bacteroidales</taxon>
        <taxon>Prevotellaceae</taxon>
        <taxon>Segatella</taxon>
    </lineage>
</organism>
<evidence type="ECO:0000313" key="3">
    <source>
        <dbReference type="Proteomes" id="UP000004079"/>
    </source>
</evidence>
<feature type="transmembrane region" description="Helical" evidence="1">
    <location>
        <begin position="34"/>
        <end position="52"/>
    </location>
</feature>
<accession>D1QNV1</accession>
<reference evidence="2 3" key="1">
    <citation type="submission" date="2009-11" db="EMBL/GenBank/DDBJ databases">
        <authorList>
            <person name="Weinstock G."/>
            <person name="Sodergren E."/>
            <person name="Clifton S."/>
            <person name="Fulton L."/>
            <person name="Fulton B."/>
            <person name="Courtney L."/>
            <person name="Fronick C."/>
            <person name="Harrison M."/>
            <person name="Strong C."/>
            <person name="Farmer C."/>
            <person name="Delahaunty K."/>
            <person name="Markovic C."/>
            <person name="Hall O."/>
            <person name="Minx P."/>
            <person name="Tomlinson C."/>
            <person name="Mitreva M."/>
            <person name="Nelson J."/>
            <person name="Hou S."/>
            <person name="Wollam A."/>
            <person name="Pepin K.H."/>
            <person name="Johnson M."/>
            <person name="Bhonagiri V."/>
            <person name="Nash W.E."/>
            <person name="Warren W."/>
            <person name="Chinwalla A."/>
            <person name="Mardis E.R."/>
            <person name="Wilson R.K."/>
        </authorList>
    </citation>
    <scope>NUCLEOTIDE SEQUENCE [LARGE SCALE GENOMIC DNA]</scope>
    <source>
        <strain evidence="2 3">F0302</strain>
    </source>
</reference>
<dbReference type="AlphaFoldDB" id="D1QNV1"/>
<keyword evidence="1" id="KW-0812">Transmembrane</keyword>
<comment type="caution">
    <text evidence="2">The sequence shown here is derived from an EMBL/GenBank/DDBJ whole genome shotgun (WGS) entry which is preliminary data.</text>
</comment>
<dbReference type="HOGENOM" id="CLU_2900452_0_0_10"/>
<gene>
    <name evidence="2" type="ORF">HMPREF0971_00602</name>
</gene>
<proteinExistence type="predicted"/>
<protein>
    <submittedName>
        <fullName evidence="2">Uncharacterized protein</fullName>
    </submittedName>
</protein>
<sequence length="62" mass="7171">MFGKTMSGNFAIKPFFFPFQIETEMLSSTMMQPLFMVLACSFAAHYIVTCVIKHRYLHQIST</sequence>
<dbReference type="Proteomes" id="UP000004079">
    <property type="component" value="Unassembled WGS sequence"/>
</dbReference>
<evidence type="ECO:0000313" key="2">
    <source>
        <dbReference type="EMBL" id="EFB33053.1"/>
    </source>
</evidence>
<evidence type="ECO:0000256" key="1">
    <source>
        <dbReference type="SAM" id="Phobius"/>
    </source>
</evidence>
<keyword evidence="1" id="KW-0472">Membrane</keyword>
<keyword evidence="1" id="KW-1133">Transmembrane helix</keyword>